<feature type="repeat" description="ANK" evidence="3">
    <location>
        <begin position="119"/>
        <end position="151"/>
    </location>
</feature>
<dbReference type="Proteomes" id="UP000789759">
    <property type="component" value="Unassembled WGS sequence"/>
</dbReference>
<dbReference type="PROSITE" id="PS50297">
    <property type="entry name" value="ANK_REP_REGION"/>
    <property type="match status" value="3"/>
</dbReference>
<evidence type="ECO:0000313" key="5">
    <source>
        <dbReference type="Proteomes" id="UP000789759"/>
    </source>
</evidence>
<dbReference type="PANTHER" id="PTHR24123:SF33">
    <property type="entry name" value="PROTEIN HOS4"/>
    <property type="match status" value="1"/>
</dbReference>
<gene>
    <name evidence="4" type="ORF">CPELLU_LOCUS8703</name>
</gene>
<accession>A0A9N9DF92</accession>
<dbReference type="InterPro" id="IPR036770">
    <property type="entry name" value="Ankyrin_rpt-contain_sf"/>
</dbReference>
<protein>
    <submittedName>
        <fullName evidence="4">16360_t:CDS:1</fullName>
    </submittedName>
</protein>
<evidence type="ECO:0000256" key="2">
    <source>
        <dbReference type="ARBA" id="ARBA00023043"/>
    </source>
</evidence>
<dbReference type="Pfam" id="PF12796">
    <property type="entry name" value="Ank_2"/>
    <property type="match status" value="2"/>
</dbReference>
<dbReference type="SMART" id="SM00248">
    <property type="entry name" value="ANK"/>
    <property type="match status" value="7"/>
</dbReference>
<keyword evidence="1" id="KW-0677">Repeat</keyword>
<comment type="caution">
    <text evidence="4">The sequence shown here is derived from an EMBL/GenBank/DDBJ whole genome shotgun (WGS) entry which is preliminary data.</text>
</comment>
<dbReference type="EMBL" id="CAJVQA010006282">
    <property type="protein sequence ID" value="CAG8637741.1"/>
    <property type="molecule type" value="Genomic_DNA"/>
</dbReference>
<dbReference type="AlphaFoldDB" id="A0A9N9DF92"/>
<dbReference type="PANTHER" id="PTHR24123">
    <property type="entry name" value="ANKYRIN REPEAT-CONTAINING"/>
    <property type="match status" value="1"/>
</dbReference>
<evidence type="ECO:0000256" key="3">
    <source>
        <dbReference type="PROSITE-ProRule" id="PRU00023"/>
    </source>
</evidence>
<keyword evidence="2 3" id="KW-0040">ANK repeat</keyword>
<name>A0A9N9DF92_9GLOM</name>
<reference evidence="4" key="1">
    <citation type="submission" date="2021-06" db="EMBL/GenBank/DDBJ databases">
        <authorList>
            <person name="Kallberg Y."/>
            <person name="Tangrot J."/>
            <person name="Rosling A."/>
        </authorList>
    </citation>
    <scope>NUCLEOTIDE SEQUENCE</scope>
    <source>
        <strain evidence="4">FL966</strain>
    </source>
</reference>
<dbReference type="PRINTS" id="PR01415">
    <property type="entry name" value="ANKYRIN"/>
</dbReference>
<evidence type="ECO:0000313" key="4">
    <source>
        <dbReference type="EMBL" id="CAG8637741.1"/>
    </source>
</evidence>
<dbReference type="InterPro" id="IPR002110">
    <property type="entry name" value="Ankyrin_rpt"/>
</dbReference>
<keyword evidence="5" id="KW-1185">Reference proteome</keyword>
<feature type="repeat" description="ANK" evidence="3">
    <location>
        <begin position="281"/>
        <end position="314"/>
    </location>
</feature>
<dbReference type="OrthoDB" id="539213at2759"/>
<evidence type="ECO:0000256" key="1">
    <source>
        <dbReference type="ARBA" id="ARBA00022737"/>
    </source>
</evidence>
<proteinExistence type="predicted"/>
<feature type="repeat" description="ANK" evidence="3">
    <location>
        <begin position="247"/>
        <end position="279"/>
    </location>
</feature>
<dbReference type="SUPFAM" id="SSF48403">
    <property type="entry name" value="Ankyrin repeat"/>
    <property type="match status" value="1"/>
</dbReference>
<sequence>MKFRRCNFSMQSKGNWQLLKNDLHLKGDLISLRTYFGTFSLEESRKVINSPDAHNDTLIHFAARFHKLDILSFLVQDMGGNAMAVNEHGRQPLHEAIDSLDCVKFLCEQNVDVNCMKRGDWTPIMIAAMKGRLDIVKVLVDHGANVNFQNKDGWNCLHFAAKEGHLDIVIFLHSISPSQSLIPSKSGRLPIHTAALLSSQKDLLGLLSSVDNSGTSLLQNAVVSGNLLMVKKLIQEYRCSITHKDKLGRQVIHNASMIGDLNMIKLLVEAGCNVNEKDEWDGWTSLHHACKEGHINAVNYLVNECDANVVLRDKHSRCALEIVLSSTALKIFKFAKLVPYSDITIANIVLEDRDVRWGVNQ</sequence>
<dbReference type="PROSITE" id="PS50088">
    <property type="entry name" value="ANK_REPEAT"/>
    <property type="match status" value="3"/>
</dbReference>
<dbReference type="Gene3D" id="1.25.40.20">
    <property type="entry name" value="Ankyrin repeat-containing domain"/>
    <property type="match status" value="2"/>
</dbReference>
<dbReference type="InterPro" id="IPR051165">
    <property type="entry name" value="Multifunctional_ANK_Repeat"/>
</dbReference>
<organism evidence="4 5">
    <name type="scientific">Cetraspora pellucida</name>
    <dbReference type="NCBI Taxonomy" id="1433469"/>
    <lineage>
        <taxon>Eukaryota</taxon>
        <taxon>Fungi</taxon>
        <taxon>Fungi incertae sedis</taxon>
        <taxon>Mucoromycota</taxon>
        <taxon>Glomeromycotina</taxon>
        <taxon>Glomeromycetes</taxon>
        <taxon>Diversisporales</taxon>
        <taxon>Gigasporaceae</taxon>
        <taxon>Cetraspora</taxon>
    </lineage>
</organism>